<sequence>MMEMERVNELRIIELLKHFETLSDSKVNIDYQKTQQELLRILPKDRVHEQMKLVSPRKFHALLPREIRTKINQCEMTKFILNEYIEYDYKNRMQYICQLIKMINMDQLSGGEFVGHILYNKNVQRDYHASLLCYLYIESEYCNMTIKKAKKESKKKGILNFDGLSEFMDVPMKKYENVNFSKNNSTSKLEIRRRRVLGNVITELEDANKEMKDNEIDNIWKYRINPGRPINYYKNKNYGENKLKRKNLSSE</sequence>
<name>A0A0N4ZCH6_PARTI</name>
<keyword evidence="1" id="KW-1185">Reference proteome</keyword>
<accession>A0A0N4ZCH6</accession>
<proteinExistence type="predicted"/>
<dbReference type="Proteomes" id="UP000038045">
    <property type="component" value="Unplaced"/>
</dbReference>
<evidence type="ECO:0000313" key="2">
    <source>
        <dbReference type="WBParaSite" id="PTRK_0000522900.1"/>
    </source>
</evidence>
<dbReference type="WBParaSite" id="PTRK_0000522900.1">
    <property type="protein sequence ID" value="PTRK_0000522900.1"/>
    <property type="gene ID" value="PTRK_0000522900"/>
</dbReference>
<organism evidence="1 2">
    <name type="scientific">Parastrongyloides trichosuri</name>
    <name type="common">Possum-specific nematode worm</name>
    <dbReference type="NCBI Taxonomy" id="131310"/>
    <lineage>
        <taxon>Eukaryota</taxon>
        <taxon>Metazoa</taxon>
        <taxon>Ecdysozoa</taxon>
        <taxon>Nematoda</taxon>
        <taxon>Chromadorea</taxon>
        <taxon>Rhabditida</taxon>
        <taxon>Tylenchina</taxon>
        <taxon>Panagrolaimomorpha</taxon>
        <taxon>Strongyloidoidea</taxon>
        <taxon>Strongyloididae</taxon>
        <taxon>Parastrongyloides</taxon>
    </lineage>
</organism>
<reference evidence="2" key="1">
    <citation type="submission" date="2017-02" db="UniProtKB">
        <authorList>
            <consortium name="WormBaseParasite"/>
        </authorList>
    </citation>
    <scope>IDENTIFICATION</scope>
</reference>
<protein>
    <submittedName>
        <fullName evidence="2">Uncharacterized protein</fullName>
    </submittedName>
</protein>
<evidence type="ECO:0000313" key="1">
    <source>
        <dbReference type="Proteomes" id="UP000038045"/>
    </source>
</evidence>
<dbReference type="AlphaFoldDB" id="A0A0N4ZCH6"/>